<evidence type="ECO:0000313" key="2">
    <source>
        <dbReference type="Proteomes" id="UP001166304"/>
    </source>
</evidence>
<dbReference type="SUPFAM" id="SSF55785">
    <property type="entry name" value="PYP-like sensor domain (PAS domain)"/>
    <property type="match status" value="1"/>
</dbReference>
<proteinExistence type="predicted"/>
<evidence type="ECO:0000313" key="1">
    <source>
        <dbReference type="EMBL" id="MBV0902684.1"/>
    </source>
</evidence>
<accession>A0AA41G3B7</accession>
<dbReference type="Gene3D" id="3.30.450.20">
    <property type="entry name" value="PAS domain"/>
    <property type="match status" value="1"/>
</dbReference>
<dbReference type="SUPFAM" id="SSF55874">
    <property type="entry name" value="ATPase domain of HSP90 chaperone/DNA topoisomerase II/histidine kinase"/>
    <property type="match status" value="1"/>
</dbReference>
<dbReference type="Proteomes" id="UP001166304">
    <property type="component" value="Unassembled WGS sequence"/>
</dbReference>
<reference evidence="1" key="1">
    <citation type="submission" date="2021-06" db="EMBL/GenBank/DDBJ databases">
        <title>New haloarchaea isolates fom saline soil.</title>
        <authorList>
            <person name="Duran-Viseras A."/>
            <person name="Sanchez-Porro C.S."/>
            <person name="Ventosa A."/>
        </authorList>
    </citation>
    <scope>NUCLEOTIDE SEQUENCE</scope>
    <source>
        <strain evidence="1">JCM 18369</strain>
    </source>
</reference>
<organism evidence="1 2">
    <name type="scientific">Haloarcula salina</name>
    <dbReference type="NCBI Taxonomy" id="1429914"/>
    <lineage>
        <taxon>Archaea</taxon>
        <taxon>Methanobacteriati</taxon>
        <taxon>Methanobacteriota</taxon>
        <taxon>Stenosarchaea group</taxon>
        <taxon>Halobacteria</taxon>
        <taxon>Halobacteriales</taxon>
        <taxon>Haloarculaceae</taxon>
        <taxon>Haloarcula</taxon>
    </lineage>
</organism>
<sequence length="341" mass="37760">MDVGLGASLLDSYPHTIAVLDGRGRIVWVNEAWREFGESNGFAPGSEPIGQNYLDAIEATDDPYAQRALDGITAVLSGDRVAVCKVYPCHGTDSLRWFRMRTFTVAFSDERYCLVAHEDVTAEQIGALLTEGRRELADLLNEMLLHEVGNALTSADGALAQFDGLTADESAMHRLTRAHERIEQSIEAARRLFQLIQHRPSFERQSVEDVATTAWDALGRDADSLVVADDFPLICSSVLASALLKVLFDSPIRDTDRCRVTIRAGRREFYVDDARSDSIPENTSNVFELSPVLDDGRYAFGLSLAKPLAHLHGWDISLDSSPAGGWRFVVRTEQLHLREPS</sequence>
<dbReference type="EMBL" id="JAHQXE010000004">
    <property type="protein sequence ID" value="MBV0902684.1"/>
    <property type="molecule type" value="Genomic_DNA"/>
</dbReference>
<dbReference type="InterPro" id="IPR035965">
    <property type="entry name" value="PAS-like_dom_sf"/>
</dbReference>
<gene>
    <name evidence="1" type="ORF">KTS37_12895</name>
</gene>
<dbReference type="CDD" id="cd00130">
    <property type="entry name" value="PAS"/>
    <property type="match status" value="1"/>
</dbReference>
<comment type="caution">
    <text evidence="1">The sequence shown here is derived from an EMBL/GenBank/DDBJ whole genome shotgun (WGS) entry which is preliminary data.</text>
</comment>
<dbReference type="RefSeq" id="WP_162414262.1">
    <property type="nucleotide sequence ID" value="NZ_JAHQXE010000004.1"/>
</dbReference>
<name>A0AA41G3B7_9EURY</name>
<dbReference type="AlphaFoldDB" id="A0AA41G3B7"/>
<dbReference type="InterPro" id="IPR036890">
    <property type="entry name" value="HATPase_C_sf"/>
</dbReference>
<dbReference type="InterPro" id="IPR000014">
    <property type="entry name" value="PAS"/>
</dbReference>
<keyword evidence="2" id="KW-1185">Reference proteome</keyword>
<protein>
    <submittedName>
        <fullName evidence="1">PAS domain-containing protein</fullName>
    </submittedName>
</protein>